<evidence type="ECO:0000256" key="6">
    <source>
        <dbReference type="SAM" id="MobiDB-lite"/>
    </source>
</evidence>
<evidence type="ECO:0000256" key="5">
    <source>
        <dbReference type="ARBA" id="ARBA00023136"/>
    </source>
</evidence>
<feature type="transmembrane region" description="Helical" evidence="7">
    <location>
        <begin position="394"/>
        <end position="413"/>
    </location>
</feature>
<dbReference type="GO" id="GO:0005886">
    <property type="term" value="C:plasma membrane"/>
    <property type="evidence" value="ECO:0007669"/>
    <property type="project" value="UniProtKB-SubCell"/>
</dbReference>
<organism evidence="9 10">
    <name type="scientific">Streptomyces zhaozhouensis</name>
    <dbReference type="NCBI Taxonomy" id="1300267"/>
    <lineage>
        <taxon>Bacteria</taxon>
        <taxon>Bacillati</taxon>
        <taxon>Actinomycetota</taxon>
        <taxon>Actinomycetes</taxon>
        <taxon>Kitasatosporales</taxon>
        <taxon>Streptomycetaceae</taxon>
        <taxon>Streptomyces</taxon>
    </lineage>
</organism>
<sequence length="502" mass="52143">MTNEARGGQRRGLGRPFWHLWSAATVSNLGQGASAIAFPWLASTLTDQAFLIALVAVANRLPWLLFSLPAGALADRLDRRLLMVWMTGARAVLVGVVALLVALDAMTMPLLCGCALALGFSEVLFDNTSQVLLPSLVERRQLDSANGRLMATQIVADDFLARPLGGLLLALTLAAPFAFDAVTAVLAGVLLLSLRGTFRAAATGPPTPAVPPAPSVVPPAPPVGPPAPPVVPAPALSPEAEPSREADRPAGPPPGGTAPGPIPGQGAPDRAAPGRAAPGRAAPRPSMRAETREGVRWLWSHQLLRRLALSLALTNMASQGAMVTYVLFAQEVLGLGPVGFALLSSVTGVGALAGGLLAARVVRALGRARSLLLLVVVQSCVFGATGLASHAWLVGAVMSLLGFVVVLWNVVTVTIRQTLIPDRLLGRVNSVYRLLGWGTIPLGAALGGLLVTVVEPHWGREAALRAPLLLTAVVLAALAVYVRLRLTQRVIDTALEGAAERS</sequence>
<dbReference type="Proteomes" id="UP000219072">
    <property type="component" value="Unassembled WGS sequence"/>
</dbReference>
<dbReference type="InterPro" id="IPR036259">
    <property type="entry name" value="MFS_trans_sf"/>
</dbReference>
<keyword evidence="2" id="KW-1003">Cell membrane</keyword>
<feature type="compositionally biased region" description="Pro residues" evidence="6">
    <location>
        <begin position="250"/>
        <end position="262"/>
    </location>
</feature>
<name>A0A286E2V4_9ACTN</name>
<dbReference type="CDD" id="cd06173">
    <property type="entry name" value="MFS_MefA_like"/>
    <property type="match status" value="1"/>
</dbReference>
<evidence type="ECO:0000313" key="10">
    <source>
        <dbReference type="Proteomes" id="UP000219072"/>
    </source>
</evidence>
<keyword evidence="3 7" id="KW-0812">Transmembrane</keyword>
<feature type="transmembrane region" description="Helical" evidence="7">
    <location>
        <begin position="466"/>
        <end position="484"/>
    </location>
</feature>
<evidence type="ECO:0000256" key="1">
    <source>
        <dbReference type="ARBA" id="ARBA00004651"/>
    </source>
</evidence>
<dbReference type="EMBL" id="OCNE01000021">
    <property type="protein sequence ID" value="SOD65222.1"/>
    <property type="molecule type" value="Genomic_DNA"/>
</dbReference>
<feature type="compositionally biased region" description="Low complexity" evidence="6">
    <location>
        <begin position="264"/>
        <end position="285"/>
    </location>
</feature>
<dbReference type="AlphaFoldDB" id="A0A286E2V4"/>
<evidence type="ECO:0000256" key="7">
    <source>
        <dbReference type="SAM" id="Phobius"/>
    </source>
</evidence>
<evidence type="ECO:0000313" key="9">
    <source>
        <dbReference type="EMBL" id="SOD65222.1"/>
    </source>
</evidence>
<gene>
    <name evidence="9" type="ORF">SAMN06297387_12156</name>
</gene>
<reference evidence="9 10" key="1">
    <citation type="submission" date="2017-09" db="EMBL/GenBank/DDBJ databases">
        <authorList>
            <person name="Ehlers B."/>
            <person name="Leendertz F.H."/>
        </authorList>
    </citation>
    <scope>NUCLEOTIDE SEQUENCE [LARGE SCALE GENOMIC DNA]</scope>
    <source>
        <strain evidence="9 10">CGMCC 4.7095</strain>
    </source>
</reference>
<feature type="transmembrane region" description="Helical" evidence="7">
    <location>
        <begin position="91"/>
        <end position="120"/>
    </location>
</feature>
<evidence type="ECO:0000259" key="8">
    <source>
        <dbReference type="PROSITE" id="PS50850"/>
    </source>
</evidence>
<evidence type="ECO:0000256" key="2">
    <source>
        <dbReference type="ARBA" id="ARBA00022475"/>
    </source>
</evidence>
<protein>
    <submittedName>
        <fullName evidence="9">Major Facilitator Superfamily protein</fullName>
    </submittedName>
</protein>
<keyword evidence="10" id="KW-1185">Reference proteome</keyword>
<dbReference type="PANTHER" id="PTHR23513">
    <property type="entry name" value="INTEGRAL MEMBRANE EFFLUX PROTEIN-RELATED"/>
    <property type="match status" value="1"/>
</dbReference>
<evidence type="ECO:0000256" key="4">
    <source>
        <dbReference type="ARBA" id="ARBA00022989"/>
    </source>
</evidence>
<feature type="domain" description="Major facilitator superfamily (MFS) profile" evidence="8">
    <location>
        <begin position="1"/>
        <end position="489"/>
    </location>
</feature>
<keyword evidence="4 7" id="KW-1133">Transmembrane helix</keyword>
<accession>A0A286E2V4</accession>
<dbReference type="InterPro" id="IPR020846">
    <property type="entry name" value="MFS_dom"/>
</dbReference>
<dbReference type="Gene3D" id="1.20.1250.20">
    <property type="entry name" value="MFS general substrate transporter like domains"/>
    <property type="match status" value="1"/>
</dbReference>
<feature type="transmembrane region" description="Helical" evidence="7">
    <location>
        <begin position="434"/>
        <end position="454"/>
    </location>
</feature>
<dbReference type="InterPro" id="IPR011701">
    <property type="entry name" value="MFS"/>
</dbReference>
<dbReference type="PROSITE" id="PS50850">
    <property type="entry name" value="MFS"/>
    <property type="match status" value="1"/>
</dbReference>
<feature type="transmembrane region" description="Helical" evidence="7">
    <location>
        <begin position="20"/>
        <end position="42"/>
    </location>
</feature>
<feature type="region of interest" description="Disordered" evidence="6">
    <location>
        <begin position="227"/>
        <end position="289"/>
    </location>
</feature>
<feature type="transmembrane region" description="Helical" evidence="7">
    <location>
        <begin position="307"/>
        <end position="328"/>
    </location>
</feature>
<keyword evidence="5 7" id="KW-0472">Membrane</keyword>
<evidence type="ECO:0000256" key="3">
    <source>
        <dbReference type="ARBA" id="ARBA00022692"/>
    </source>
</evidence>
<feature type="transmembrane region" description="Helical" evidence="7">
    <location>
        <begin position="48"/>
        <end position="70"/>
    </location>
</feature>
<comment type="subcellular location">
    <subcellularLocation>
        <location evidence="1">Cell membrane</location>
        <topology evidence="1">Multi-pass membrane protein</topology>
    </subcellularLocation>
</comment>
<dbReference type="PANTHER" id="PTHR23513:SF6">
    <property type="entry name" value="MAJOR FACILITATOR SUPERFAMILY ASSOCIATED DOMAIN-CONTAINING PROTEIN"/>
    <property type="match status" value="1"/>
</dbReference>
<dbReference type="Pfam" id="PF07690">
    <property type="entry name" value="MFS_1"/>
    <property type="match status" value="1"/>
</dbReference>
<dbReference type="GO" id="GO:0022857">
    <property type="term" value="F:transmembrane transporter activity"/>
    <property type="evidence" value="ECO:0007669"/>
    <property type="project" value="InterPro"/>
</dbReference>
<feature type="transmembrane region" description="Helical" evidence="7">
    <location>
        <begin position="167"/>
        <end position="192"/>
    </location>
</feature>
<feature type="transmembrane region" description="Helical" evidence="7">
    <location>
        <begin position="371"/>
        <end position="388"/>
    </location>
</feature>
<proteinExistence type="predicted"/>
<feature type="transmembrane region" description="Helical" evidence="7">
    <location>
        <begin position="340"/>
        <end position="359"/>
    </location>
</feature>
<dbReference type="SUPFAM" id="SSF103473">
    <property type="entry name" value="MFS general substrate transporter"/>
    <property type="match status" value="1"/>
</dbReference>